<evidence type="ECO:0000313" key="2">
    <source>
        <dbReference type="EMBL" id="MFC3614845.1"/>
    </source>
</evidence>
<dbReference type="PANTHER" id="PTHR43792">
    <property type="entry name" value="GNAT FAMILY, PUTATIVE (AFU_ORTHOLOGUE AFUA_3G00765)-RELATED-RELATED"/>
    <property type="match status" value="1"/>
</dbReference>
<dbReference type="RefSeq" id="WP_386736123.1">
    <property type="nucleotide sequence ID" value="NZ_JBHRXI010000015.1"/>
</dbReference>
<dbReference type="Gene3D" id="3.40.630.30">
    <property type="match status" value="1"/>
</dbReference>
<proteinExistence type="predicted"/>
<dbReference type="EMBL" id="JBHRXI010000015">
    <property type="protein sequence ID" value="MFC3614845.1"/>
    <property type="molecule type" value="Genomic_DNA"/>
</dbReference>
<comment type="caution">
    <text evidence="2">The sequence shown here is derived from an EMBL/GenBank/DDBJ whole genome shotgun (WGS) entry which is preliminary data.</text>
</comment>
<dbReference type="InterPro" id="IPR016181">
    <property type="entry name" value="Acyl_CoA_acyltransferase"/>
</dbReference>
<keyword evidence="2" id="KW-0012">Acyltransferase</keyword>
<accession>A0ABV7TLZ5</accession>
<keyword evidence="2" id="KW-0808">Transferase</keyword>
<reference evidence="3" key="1">
    <citation type="journal article" date="2019" name="Int. J. Syst. Evol. Microbiol.">
        <title>The Global Catalogue of Microorganisms (GCM) 10K type strain sequencing project: providing services to taxonomists for standard genome sequencing and annotation.</title>
        <authorList>
            <consortium name="The Broad Institute Genomics Platform"/>
            <consortium name="The Broad Institute Genome Sequencing Center for Infectious Disease"/>
            <person name="Wu L."/>
            <person name="Ma J."/>
        </authorList>
    </citation>
    <scope>NUCLEOTIDE SEQUENCE [LARGE SCALE GENOMIC DNA]</scope>
    <source>
        <strain evidence="3">KCTC 42911</strain>
    </source>
</reference>
<dbReference type="PROSITE" id="PS51186">
    <property type="entry name" value="GNAT"/>
    <property type="match status" value="1"/>
</dbReference>
<dbReference type="InterPro" id="IPR051531">
    <property type="entry name" value="N-acetyltransferase"/>
</dbReference>
<dbReference type="SUPFAM" id="SSF55729">
    <property type="entry name" value="Acyl-CoA N-acyltransferases (Nat)"/>
    <property type="match status" value="1"/>
</dbReference>
<evidence type="ECO:0000259" key="1">
    <source>
        <dbReference type="PROSITE" id="PS51186"/>
    </source>
</evidence>
<dbReference type="Proteomes" id="UP001595629">
    <property type="component" value="Unassembled WGS sequence"/>
</dbReference>
<dbReference type="EC" id="2.3.-.-" evidence="2"/>
<protein>
    <submittedName>
        <fullName evidence="2">GNAT family N-acetyltransferase</fullName>
        <ecNumber evidence="2">2.3.-.-</ecNumber>
    </submittedName>
</protein>
<dbReference type="PANTHER" id="PTHR43792:SF1">
    <property type="entry name" value="N-ACETYLTRANSFERASE DOMAIN-CONTAINING PROTEIN"/>
    <property type="match status" value="1"/>
</dbReference>
<dbReference type="Pfam" id="PF13302">
    <property type="entry name" value="Acetyltransf_3"/>
    <property type="match status" value="1"/>
</dbReference>
<dbReference type="GO" id="GO:0016746">
    <property type="term" value="F:acyltransferase activity"/>
    <property type="evidence" value="ECO:0007669"/>
    <property type="project" value="UniProtKB-KW"/>
</dbReference>
<dbReference type="InterPro" id="IPR000182">
    <property type="entry name" value="GNAT_dom"/>
</dbReference>
<gene>
    <name evidence="2" type="ORF">ACFORG_13830</name>
</gene>
<name>A0ABV7TLZ5_9RHOB</name>
<organism evidence="2 3">
    <name type="scientific">Lutimaribacter marinistellae</name>
    <dbReference type="NCBI Taxonomy" id="1820329"/>
    <lineage>
        <taxon>Bacteria</taxon>
        <taxon>Pseudomonadati</taxon>
        <taxon>Pseudomonadota</taxon>
        <taxon>Alphaproteobacteria</taxon>
        <taxon>Rhodobacterales</taxon>
        <taxon>Roseobacteraceae</taxon>
        <taxon>Lutimaribacter</taxon>
    </lineage>
</organism>
<sequence length="179" mass="19998">MIRSIPTINTARLTLRAMRPEDFNRFAEIWADPQVVRHIGGTPRSRGEAWEAFLRNAGHWQMTGFGQWAIVLQATRRMIGQAGFFFRDRALGEDFDPYPEAGWVLAPEAQGHGLGLEAAQAAHDWFDRIVTGPLVALVDTQNATSLGLADRLGYAPLRRAEYNGTPVLLFRRNGPPTSR</sequence>
<feature type="domain" description="N-acetyltransferase" evidence="1">
    <location>
        <begin position="13"/>
        <end position="175"/>
    </location>
</feature>
<keyword evidence="3" id="KW-1185">Reference proteome</keyword>
<evidence type="ECO:0000313" key="3">
    <source>
        <dbReference type="Proteomes" id="UP001595629"/>
    </source>
</evidence>